<protein>
    <submittedName>
        <fullName evidence="2">Uncharacterized protein</fullName>
    </submittedName>
</protein>
<evidence type="ECO:0000256" key="1">
    <source>
        <dbReference type="SAM" id="MobiDB-lite"/>
    </source>
</evidence>
<dbReference type="PANTHER" id="PTHR15633">
    <property type="entry name" value="NUCLEOLAR PROTEIN 11"/>
    <property type="match status" value="1"/>
</dbReference>
<keyword evidence="3" id="KW-1185">Reference proteome</keyword>
<feature type="region of interest" description="Disordered" evidence="1">
    <location>
        <begin position="447"/>
        <end position="466"/>
    </location>
</feature>
<evidence type="ECO:0000313" key="2">
    <source>
        <dbReference type="EMBL" id="KAJ2807877.1"/>
    </source>
</evidence>
<dbReference type="PANTHER" id="PTHR15633:SF2">
    <property type="entry name" value="NUCLEOLAR PROTEIN 11"/>
    <property type="match status" value="1"/>
</dbReference>
<dbReference type="InterPro" id="IPR042859">
    <property type="entry name" value="NOL11"/>
</dbReference>
<dbReference type="Proteomes" id="UP001140094">
    <property type="component" value="Unassembled WGS sequence"/>
</dbReference>
<dbReference type="EMBL" id="JANBUO010000079">
    <property type="protein sequence ID" value="KAJ2807877.1"/>
    <property type="molecule type" value="Genomic_DNA"/>
</dbReference>
<dbReference type="GO" id="GO:0005730">
    <property type="term" value="C:nucleolus"/>
    <property type="evidence" value="ECO:0007669"/>
    <property type="project" value="TreeGrafter"/>
</dbReference>
<gene>
    <name evidence="2" type="ORF">H4R20_001093</name>
</gene>
<dbReference type="GO" id="GO:0003723">
    <property type="term" value="F:RNA binding"/>
    <property type="evidence" value="ECO:0007669"/>
    <property type="project" value="TreeGrafter"/>
</dbReference>
<comment type="caution">
    <text evidence="2">The sequence shown here is derived from an EMBL/GenBank/DDBJ whole genome shotgun (WGS) entry which is preliminary data.</text>
</comment>
<dbReference type="AlphaFoldDB" id="A0A9W8HXZ3"/>
<feature type="non-terminal residue" evidence="2">
    <location>
        <position position="926"/>
    </location>
</feature>
<dbReference type="OrthoDB" id="4349954at2759"/>
<organism evidence="2 3">
    <name type="scientific">Coemansia guatemalensis</name>
    <dbReference type="NCBI Taxonomy" id="2761395"/>
    <lineage>
        <taxon>Eukaryota</taxon>
        <taxon>Fungi</taxon>
        <taxon>Fungi incertae sedis</taxon>
        <taxon>Zoopagomycota</taxon>
        <taxon>Kickxellomycotina</taxon>
        <taxon>Kickxellomycetes</taxon>
        <taxon>Kickxellales</taxon>
        <taxon>Kickxellaceae</taxon>
        <taxon>Coemansia</taxon>
    </lineage>
</organism>
<evidence type="ECO:0000313" key="3">
    <source>
        <dbReference type="Proteomes" id="UP001140094"/>
    </source>
</evidence>
<proteinExistence type="predicted"/>
<accession>A0A9W8HXZ3</accession>
<dbReference type="GO" id="GO:0030490">
    <property type="term" value="P:maturation of SSU-rRNA"/>
    <property type="evidence" value="ECO:0007669"/>
    <property type="project" value="InterPro"/>
</dbReference>
<name>A0A9W8HXZ3_9FUNG</name>
<sequence length="926" mass="98894">MADRAYIDGPEELAELTATTNNTQFPAAISPIGSLFCPGSSSAASSSGSQVLATVQGEGIQIYSVADSKCLRSWAFPPGVRFACPAKYFARYTDEENACDSYVYAALDGSDSSDTKGLDAAVWRWTDKGVVSVGLEDKKTATYTSPIFALEPGVTAAGHLLVVHRDGSLTLSGEEMQELYRISFPVSGSAEAIWYQLVEVSPSMRSYLDSRQVADWLDSDIRLALVMVRVTESDDMHAYHLSLFTVNGKDASVGEVGTTQISPKHLEAQPLACAFDADTGTLAILTEAGVYMHFGLSPGSSALDDAIVLEHTRGVELRGFVPCTTEGRQDSPLARNLLTQSQLAMAALTERYVAIAGTHSVVSHASTGPYESVLTIWDLQYGCLHVEKPLGVAATWLQSASKKDSLPRLTYQIQPLSPRLGNNDTASDQITLGITVAHTVDPHASFGAASSASSARSRKGTRREGGSGAAWAVKTFVASAFLPPVTLLASLRLQNNAKYYVDLAKQPPQTHKVHSANILLHEEQEQGLGVLRSGCEAIVDGTASSGTPAARNSAADAFRQIARRREDTQADENEVLLALANMSGAIDSDQYTRLFMEHIGGSTTSADALDDDDDSATWISAHLMTTVMRRCFAEPLGVSRSSQLPLFAPRVIEFMLSSCGLCNSHAPAPGLLQHLLARVDKRAADLSGDPAWRLIGIALRRCPDLPEQQAVEVLQFQLTHYKEHVDHLFHPLQADNEDQSVVASYVASDVMRTVAAIASIAGSEDALRLALSKLPLSHAACVLRLLVIWMRAWAEMGASVEMAASAGFVPARGLSDAVYDTDAGVPEAGPIQEAIARANHKLPPLHDNAPTVDASLTLFKAPQGPSAEADAGTSIVRVFTRKWAPALELPVDLAGAPELGQVTDLATLILDAHLSSILLSPEFSAL</sequence>
<reference evidence="2" key="1">
    <citation type="submission" date="2022-07" db="EMBL/GenBank/DDBJ databases">
        <title>Phylogenomic reconstructions and comparative analyses of Kickxellomycotina fungi.</title>
        <authorList>
            <person name="Reynolds N.K."/>
            <person name="Stajich J.E."/>
            <person name="Barry K."/>
            <person name="Grigoriev I.V."/>
            <person name="Crous P."/>
            <person name="Smith M.E."/>
        </authorList>
    </citation>
    <scope>NUCLEOTIDE SEQUENCE</scope>
    <source>
        <strain evidence="2">NRRL 1565</strain>
    </source>
</reference>